<dbReference type="PANTHER" id="PTHR13355:SF11">
    <property type="entry name" value="GLUCOSAMINE 6-PHOSPHATE N-ACETYLTRANSFERASE"/>
    <property type="match status" value="1"/>
</dbReference>
<sequence length="149" mass="17258">MEWHVKRFEELTAKELYRILAARVAVFVVEQNCSYHETDNKDEAAIHIYVKDNEQITAYARILPPGYAYEAPSIGRVLVEKEQRRTGLGAVLMKKALEITVNEWDAEKVMIQAQTQAKSFYEGCGFETVSEMYLEDNIPHEDMVWTRPL</sequence>
<evidence type="ECO:0000259" key="1">
    <source>
        <dbReference type="PROSITE" id="PS51186"/>
    </source>
</evidence>
<proteinExistence type="predicted"/>
<dbReference type="EMBL" id="FOGV01000014">
    <property type="protein sequence ID" value="SES09335.1"/>
    <property type="molecule type" value="Genomic_DNA"/>
</dbReference>
<accession>A0A1H9UIQ8</accession>
<gene>
    <name evidence="2" type="ORF">SAMN05444126_11472</name>
</gene>
<dbReference type="Gene3D" id="3.40.630.30">
    <property type="match status" value="1"/>
</dbReference>
<dbReference type="InterPro" id="IPR039143">
    <property type="entry name" value="GNPNAT1-like"/>
</dbReference>
<dbReference type="GO" id="GO:0004343">
    <property type="term" value="F:glucosamine 6-phosphate N-acetyltransferase activity"/>
    <property type="evidence" value="ECO:0007669"/>
    <property type="project" value="TreeGrafter"/>
</dbReference>
<organism evidence="2 3">
    <name type="scientific">Salisediminibacterium halotolerans</name>
    <dbReference type="NCBI Taxonomy" id="517425"/>
    <lineage>
        <taxon>Bacteria</taxon>
        <taxon>Bacillati</taxon>
        <taxon>Bacillota</taxon>
        <taxon>Bacilli</taxon>
        <taxon>Bacillales</taxon>
        <taxon>Bacillaceae</taxon>
        <taxon>Salisediminibacterium</taxon>
    </lineage>
</organism>
<feature type="domain" description="N-acetyltransferase" evidence="1">
    <location>
        <begin position="6"/>
        <end position="149"/>
    </location>
</feature>
<dbReference type="Proteomes" id="UP000199318">
    <property type="component" value="Unassembled WGS sequence"/>
</dbReference>
<dbReference type="SUPFAM" id="SSF55729">
    <property type="entry name" value="Acyl-CoA N-acyltransferases (Nat)"/>
    <property type="match status" value="1"/>
</dbReference>
<dbReference type="InterPro" id="IPR000182">
    <property type="entry name" value="GNAT_dom"/>
</dbReference>
<protein>
    <submittedName>
        <fullName evidence="2">ElaA protein</fullName>
    </submittedName>
</protein>
<keyword evidence="3" id="KW-1185">Reference proteome</keyword>
<dbReference type="InterPro" id="IPR016181">
    <property type="entry name" value="Acyl_CoA_acyltransferase"/>
</dbReference>
<dbReference type="CDD" id="cd04301">
    <property type="entry name" value="NAT_SF"/>
    <property type="match status" value="1"/>
</dbReference>
<dbReference type="Pfam" id="PF13673">
    <property type="entry name" value="Acetyltransf_10"/>
    <property type="match status" value="1"/>
</dbReference>
<evidence type="ECO:0000313" key="2">
    <source>
        <dbReference type="EMBL" id="SES09335.1"/>
    </source>
</evidence>
<dbReference type="PANTHER" id="PTHR13355">
    <property type="entry name" value="GLUCOSAMINE 6-PHOSPHATE N-ACETYLTRANSFERASE"/>
    <property type="match status" value="1"/>
</dbReference>
<dbReference type="STRING" id="1464123.SAMN05444126_11472"/>
<comment type="caution">
    <text evidence="2">The sequence shown here is derived from an EMBL/GenBank/DDBJ whole genome shotgun (WGS) entry which is preliminary data.</text>
</comment>
<evidence type="ECO:0000313" key="3">
    <source>
        <dbReference type="Proteomes" id="UP000199318"/>
    </source>
</evidence>
<reference evidence="3" key="1">
    <citation type="submission" date="2016-10" db="EMBL/GenBank/DDBJ databases">
        <authorList>
            <person name="de Groot N.N."/>
        </authorList>
    </citation>
    <scope>NUCLEOTIDE SEQUENCE [LARGE SCALE GENOMIC DNA]</scope>
    <source>
        <strain evidence="3">10nlg</strain>
    </source>
</reference>
<dbReference type="OrthoDB" id="9796171at2"/>
<dbReference type="AlphaFoldDB" id="A0A1H9UIQ8"/>
<name>A0A1H9UIQ8_9BACI</name>
<dbReference type="PROSITE" id="PS51186">
    <property type="entry name" value="GNAT"/>
    <property type="match status" value="1"/>
</dbReference>
<dbReference type="RefSeq" id="WP_093073105.1">
    <property type="nucleotide sequence ID" value="NZ_FOGV01000014.1"/>
</dbReference>